<name>A0A2Z2PKZ7_9HYPH</name>
<dbReference type="AlphaFoldDB" id="A0A2Z2PKZ7"/>
<evidence type="ECO:0000313" key="1">
    <source>
        <dbReference type="EMBL" id="ASK40766.1"/>
    </source>
</evidence>
<sequence>MKIVQALKSMLPETVGTDHARPAYIKGTNISLSHTKKPHIMNFSDIPLASHDLQWASENFINTYGKSSVLESGEVINTEKGLLYIYGAEVLRRELRNIYPSDVLKTRIDNTQFLILAKEELCFVRMPPAEMKEKLIDATFYIAVFPSSLFLYVGKELGKSYLRCHDSATYYPVVAYGPTS</sequence>
<organism evidence="1">
    <name type="scientific">Agrobacterium genomosp. 6</name>
    <dbReference type="NCBI Taxonomy" id="1183411"/>
    <lineage>
        <taxon>Bacteria</taxon>
        <taxon>Pseudomonadati</taxon>
        <taxon>Pseudomonadota</taxon>
        <taxon>Alphaproteobacteria</taxon>
        <taxon>Hyphomicrobiales</taxon>
        <taxon>Rhizobiaceae</taxon>
        <taxon>Rhizobium/Agrobacterium group</taxon>
        <taxon>Agrobacterium</taxon>
        <taxon>Agrobacterium tumefaciens complex</taxon>
    </lineage>
</organism>
<dbReference type="EMBL" id="KY000026">
    <property type="protein sequence ID" value="ASK40766.1"/>
    <property type="molecule type" value="Genomic_DNA"/>
</dbReference>
<reference evidence="1" key="1">
    <citation type="submission" date="2016-10" db="EMBL/GenBank/DDBJ databases">
        <title>Agrobacterium Ti plasmids: Classification based on T-DNA and Vir regions organization.</title>
        <authorList>
            <person name="Nabi N."/>
            <person name="Vial L."/>
            <person name="Ben Hafsa A."/>
            <person name="Chapulliot D."/>
            <person name="Berard A."/>
            <person name="Chauveau A."/>
            <person name="Le Paslier M.-C."/>
            <person name="Harzallah Skhiri F."/>
            <person name="Brunel D."/>
            <person name="Nesme X."/>
            <person name="Chaouachi M."/>
        </authorList>
    </citation>
    <scope>NUCLEOTIDE SEQUENCE</scope>
    <source>
        <strain evidence="1">CFBP1873</strain>
        <plasmid evidence="1">pTi_CFBP1873</plasmid>
    </source>
</reference>
<proteinExistence type="predicted"/>
<protein>
    <submittedName>
        <fullName evidence="1">Uncharacterized protein</fullName>
    </submittedName>
</protein>
<geneLocation type="plasmid" evidence="1">
    <name>pTi_CFBP1873</name>
</geneLocation>
<accession>A0A2Z2PKZ7</accession>
<keyword evidence="1" id="KW-0614">Plasmid</keyword>